<gene>
    <name evidence="9" type="ORF">HNR73_002457</name>
</gene>
<feature type="transmembrane region" description="Helical" evidence="7">
    <location>
        <begin position="277"/>
        <end position="301"/>
    </location>
</feature>
<evidence type="ECO:0000313" key="9">
    <source>
        <dbReference type="EMBL" id="MBB6034603.1"/>
    </source>
</evidence>
<dbReference type="PANTHER" id="PTHR42718">
    <property type="entry name" value="MAJOR FACILITATOR SUPERFAMILY MULTIDRUG TRANSPORTER MFSC"/>
    <property type="match status" value="1"/>
</dbReference>
<reference evidence="9 10" key="1">
    <citation type="submission" date="2020-08" db="EMBL/GenBank/DDBJ databases">
        <title>Genomic Encyclopedia of Type Strains, Phase IV (KMG-IV): sequencing the most valuable type-strain genomes for metagenomic binning, comparative biology and taxonomic classification.</title>
        <authorList>
            <person name="Goeker M."/>
        </authorList>
    </citation>
    <scope>NUCLEOTIDE SEQUENCE [LARGE SCALE GENOMIC DNA]</scope>
    <source>
        <strain evidence="9 10">YIM 65646</strain>
    </source>
</reference>
<name>A0A841FI15_9ACTN</name>
<dbReference type="InterPro" id="IPR005829">
    <property type="entry name" value="Sugar_transporter_CS"/>
</dbReference>
<feature type="transmembrane region" description="Helical" evidence="7">
    <location>
        <begin position="485"/>
        <end position="505"/>
    </location>
</feature>
<evidence type="ECO:0000256" key="6">
    <source>
        <dbReference type="ARBA" id="ARBA00023136"/>
    </source>
</evidence>
<organism evidence="9 10">
    <name type="scientific">Phytomonospora endophytica</name>
    <dbReference type="NCBI Taxonomy" id="714109"/>
    <lineage>
        <taxon>Bacteria</taxon>
        <taxon>Bacillati</taxon>
        <taxon>Actinomycetota</taxon>
        <taxon>Actinomycetes</taxon>
        <taxon>Micromonosporales</taxon>
        <taxon>Micromonosporaceae</taxon>
        <taxon>Phytomonospora</taxon>
    </lineage>
</organism>
<dbReference type="SUPFAM" id="SSF103473">
    <property type="entry name" value="MFS general substrate transporter"/>
    <property type="match status" value="1"/>
</dbReference>
<feature type="transmembrane region" description="Helical" evidence="7">
    <location>
        <begin position="240"/>
        <end position="256"/>
    </location>
</feature>
<evidence type="ECO:0000256" key="2">
    <source>
        <dbReference type="ARBA" id="ARBA00022448"/>
    </source>
</evidence>
<evidence type="ECO:0000256" key="4">
    <source>
        <dbReference type="ARBA" id="ARBA00022692"/>
    </source>
</evidence>
<feature type="transmembrane region" description="Helical" evidence="7">
    <location>
        <begin position="209"/>
        <end position="228"/>
    </location>
</feature>
<dbReference type="InterPro" id="IPR011701">
    <property type="entry name" value="MFS"/>
</dbReference>
<evidence type="ECO:0000256" key="5">
    <source>
        <dbReference type="ARBA" id="ARBA00022989"/>
    </source>
</evidence>
<dbReference type="AlphaFoldDB" id="A0A841FI15"/>
<keyword evidence="6 7" id="KW-0472">Membrane</keyword>
<dbReference type="Gene3D" id="1.20.1250.20">
    <property type="entry name" value="MFS general substrate transporter like domains"/>
    <property type="match status" value="1"/>
</dbReference>
<feature type="domain" description="Major facilitator superfamily (MFS) profile" evidence="8">
    <location>
        <begin position="23"/>
        <end position="509"/>
    </location>
</feature>
<keyword evidence="3" id="KW-1003">Cell membrane</keyword>
<dbReference type="PRINTS" id="PR01036">
    <property type="entry name" value="TCRTETB"/>
</dbReference>
<dbReference type="PROSITE" id="PS00216">
    <property type="entry name" value="SUGAR_TRANSPORT_1"/>
    <property type="match status" value="1"/>
</dbReference>
<proteinExistence type="predicted"/>
<sequence length="515" mass="52278">MTTTLDSARRHTAPQLDPKRWAGLAVLCASLLIVAMDMTILNVALPAISEQLRPGSVQLLWIVDIYPLVVAGLLVTASGLADKFGRKRMLMTGFATFGVASALVLFIDSAPGLITVRALLGIGGALIMPSTLSMIRNLFTDARERAVALGVWGSMAAVGTGLGPIAGGALLEHFSWHSAFLVNVPVMAIALVAAWLVLPESRSHRAGRWDVLGTVLSVVGMVALMLAIKNFGKHGLTDPAALIATVVAVGALGWFVHRSLHRPDPLLDIRLMKRRALSAGLIAALTTSIALAAMLLLVAQWMQLVVGMTPLEAGVHLLPAAIAAGILSPLAPRIAAVVGARTVMAGGLAFGGLGFLALFVMPAPLTYATVALSLTLVGIGMASLAIGSAAVMSSSPAEKSGSAAALEETAFELGGALGVAILGSVAAIVYRAGLSTGDLAGMGVTGDAAEAARESLGGAVAIADQAGAAALAEQARDSFTGALEIFGVAGGVLMLIGAAAVWLLTPKGMSVTGAH</sequence>
<dbReference type="GO" id="GO:0022857">
    <property type="term" value="F:transmembrane transporter activity"/>
    <property type="evidence" value="ECO:0007669"/>
    <property type="project" value="InterPro"/>
</dbReference>
<dbReference type="Pfam" id="PF07690">
    <property type="entry name" value="MFS_1"/>
    <property type="match status" value="1"/>
</dbReference>
<accession>A0A841FI15</accession>
<protein>
    <submittedName>
        <fullName evidence="9">DHA2 family multidrug resistance protein-like MFS transporter</fullName>
    </submittedName>
</protein>
<evidence type="ECO:0000259" key="8">
    <source>
        <dbReference type="PROSITE" id="PS50850"/>
    </source>
</evidence>
<keyword evidence="10" id="KW-1185">Reference proteome</keyword>
<feature type="transmembrane region" description="Helical" evidence="7">
    <location>
        <begin position="21"/>
        <end position="45"/>
    </location>
</feature>
<dbReference type="EMBL" id="JACHGT010000005">
    <property type="protein sequence ID" value="MBB6034603.1"/>
    <property type="molecule type" value="Genomic_DNA"/>
</dbReference>
<evidence type="ECO:0000256" key="7">
    <source>
        <dbReference type="SAM" id="Phobius"/>
    </source>
</evidence>
<feature type="transmembrane region" description="Helical" evidence="7">
    <location>
        <begin position="89"/>
        <end position="107"/>
    </location>
</feature>
<dbReference type="Gene3D" id="1.20.1720.10">
    <property type="entry name" value="Multidrug resistance protein D"/>
    <property type="match status" value="1"/>
</dbReference>
<comment type="subcellular location">
    <subcellularLocation>
        <location evidence="1">Cell membrane</location>
        <topology evidence="1">Multi-pass membrane protein</topology>
    </subcellularLocation>
</comment>
<feature type="transmembrane region" description="Helical" evidence="7">
    <location>
        <begin position="147"/>
        <end position="170"/>
    </location>
</feature>
<keyword evidence="2" id="KW-0813">Transport</keyword>
<evidence type="ECO:0000256" key="3">
    <source>
        <dbReference type="ARBA" id="ARBA00022475"/>
    </source>
</evidence>
<comment type="caution">
    <text evidence="9">The sequence shown here is derived from an EMBL/GenBank/DDBJ whole genome shotgun (WGS) entry which is preliminary data.</text>
</comment>
<keyword evidence="4 7" id="KW-0812">Transmembrane</keyword>
<feature type="transmembrane region" description="Helical" evidence="7">
    <location>
        <begin position="343"/>
        <end position="361"/>
    </location>
</feature>
<dbReference type="PROSITE" id="PS50850">
    <property type="entry name" value="MFS"/>
    <property type="match status" value="1"/>
</dbReference>
<feature type="transmembrane region" description="Helical" evidence="7">
    <location>
        <begin position="367"/>
        <end position="392"/>
    </location>
</feature>
<dbReference type="InterPro" id="IPR036259">
    <property type="entry name" value="MFS_trans_sf"/>
</dbReference>
<dbReference type="RefSeq" id="WP_184787485.1">
    <property type="nucleotide sequence ID" value="NZ_BONT01000110.1"/>
</dbReference>
<feature type="transmembrane region" description="Helical" evidence="7">
    <location>
        <begin position="413"/>
        <end position="433"/>
    </location>
</feature>
<feature type="transmembrane region" description="Helical" evidence="7">
    <location>
        <begin position="176"/>
        <end position="197"/>
    </location>
</feature>
<feature type="transmembrane region" description="Helical" evidence="7">
    <location>
        <begin position="57"/>
        <end position="77"/>
    </location>
</feature>
<dbReference type="GO" id="GO:0005886">
    <property type="term" value="C:plasma membrane"/>
    <property type="evidence" value="ECO:0007669"/>
    <property type="project" value="UniProtKB-SubCell"/>
</dbReference>
<dbReference type="PANTHER" id="PTHR42718:SF47">
    <property type="entry name" value="METHYL VIOLOGEN RESISTANCE PROTEIN SMVA"/>
    <property type="match status" value="1"/>
</dbReference>
<dbReference type="InterPro" id="IPR020846">
    <property type="entry name" value="MFS_dom"/>
</dbReference>
<evidence type="ECO:0000256" key="1">
    <source>
        <dbReference type="ARBA" id="ARBA00004651"/>
    </source>
</evidence>
<dbReference type="CDD" id="cd17321">
    <property type="entry name" value="MFS_MMR_MDR_like"/>
    <property type="match status" value="1"/>
</dbReference>
<dbReference type="Proteomes" id="UP000548476">
    <property type="component" value="Unassembled WGS sequence"/>
</dbReference>
<feature type="transmembrane region" description="Helical" evidence="7">
    <location>
        <begin position="313"/>
        <end position="331"/>
    </location>
</feature>
<evidence type="ECO:0000313" key="10">
    <source>
        <dbReference type="Proteomes" id="UP000548476"/>
    </source>
</evidence>
<feature type="transmembrane region" description="Helical" evidence="7">
    <location>
        <begin position="113"/>
        <end position="135"/>
    </location>
</feature>
<keyword evidence="5 7" id="KW-1133">Transmembrane helix</keyword>